<evidence type="ECO:0000313" key="2">
    <source>
        <dbReference type="EMBL" id="HFH29084.1"/>
    </source>
</evidence>
<dbReference type="SUPFAM" id="SSF142433">
    <property type="entry name" value="CinA-like"/>
    <property type="match status" value="1"/>
</dbReference>
<feature type="domain" description="CinA C-terminal" evidence="1">
    <location>
        <begin position="4"/>
        <end position="156"/>
    </location>
</feature>
<proteinExistence type="predicted"/>
<dbReference type="Pfam" id="PF02464">
    <property type="entry name" value="CinA"/>
    <property type="match status" value="1"/>
</dbReference>
<protein>
    <submittedName>
        <fullName evidence="2">CinA family protein</fullName>
    </submittedName>
</protein>
<name>A0A7C3IGS5_9SPIR</name>
<gene>
    <name evidence="2" type="ORF">ENS59_06170</name>
</gene>
<organism evidence="2">
    <name type="scientific">Gracilinema caldarium</name>
    <dbReference type="NCBI Taxonomy" id="215591"/>
    <lineage>
        <taxon>Bacteria</taxon>
        <taxon>Pseudomonadati</taxon>
        <taxon>Spirochaetota</taxon>
        <taxon>Spirochaetia</taxon>
        <taxon>Spirochaetales</taxon>
        <taxon>Breznakiellaceae</taxon>
        <taxon>Gracilinema</taxon>
    </lineage>
</organism>
<reference evidence="2" key="1">
    <citation type="journal article" date="2020" name="mSystems">
        <title>Genome- and Community-Level Interaction Insights into Carbon Utilization and Element Cycling Functions of Hydrothermarchaeota in Hydrothermal Sediment.</title>
        <authorList>
            <person name="Zhou Z."/>
            <person name="Liu Y."/>
            <person name="Xu W."/>
            <person name="Pan J."/>
            <person name="Luo Z.H."/>
            <person name="Li M."/>
        </authorList>
    </citation>
    <scope>NUCLEOTIDE SEQUENCE [LARGE SCALE GENOMIC DNA]</scope>
    <source>
        <strain evidence="2">SpSt-503</strain>
    </source>
</reference>
<evidence type="ECO:0000259" key="1">
    <source>
        <dbReference type="Pfam" id="PF02464"/>
    </source>
</evidence>
<dbReference type="NCBIfam" id="TIGR00199">
    <property type="entry name" value="PncC_domain"/>
    <property type="match status" value="1"/>
</dbReference>
<dbReference type="InterPro" id="IPR036653">
    <property type="entry name" value="CinA-like_C"/>
</dbReference>
<dbReference type="EMBL" id="DSVL01000194">
    <property type="protein sequence ID" value="HFH29084.1"/>
    <property type="molecule type" value="Genomic_DNA"/>
</dbReference>
<dbReference type="AlphaFoldDB" id="A0A7C3IGS5"/>
<dbReference type="InterPro" id="IPR008136">
    <property type="entry name" value="CinA_C"/>
</dbReference>
<accession>A0A7C3IGS5</accession>
<comment type="caution">
    <text evidence="2">The sequence shown here is derived from an EMBL/GenBank/DDBJ whole genome shotgun (WGS) entry which is preliminary data.</text>
</comment>
<dbReference type="Gene3D" id="3.90.950.20">
    <property type="entry name" value="CinA-like"/>
    <property type="match status" value="1"/>
</dbReference>
<sequence>MIHNLAKQVFKALQNHHQRLVCAESCTAGLISHTLASVPGVSAVLWGSFVCYQNSAKQQMLGIPKSAIQQFGPVSREIAEAMAKGALEHSSADLALAITGIAGPASDESGVPVGTVWISTAKRGEEPVSTLYQLKGSRQSIRKQGAQKALEMVLQILGS</sequence>